<dbReference type="Pfam" id="PF13855">
    <property type="entry name" value="LRR_8"/>
    <property type="match status" value="4"/>
</dbReference>
<dbReference type="SMART" id="SM00365">
    <property type="entry name" value="LRR_SD22"/>
    <property type="match status" value="9"/>
</dbReference>
<proteinExistence type="predicted"/>
<dbReference type="Pfam" id="PF00560">
    <property type="entry name" value="LRR_1"/>
    <property type="match status" value="1"/>
</dbReference>
<evidence type="ECO:0000256" key="2">
    <source>
        <dbReference type="ARBA" id="ARBA00022737"/>
    </source>
</evidence>
<dbReference type="Gene3D" id="3.80.10.10">
    <property type="entry name" value="Ribonuclease Inhibitor"/>
    <property type="match status" value="7"/>
</dbReference>
<keyword evidence="4" id="KW-1185">Reference proteome</keyword>
<accession>T1K5B2</accession>
<dbReference type="PANTHER" id="PTHR45617">
    <property type="entry name" value="LEUCINE RICH REPEAT FAMILY PROTEIN"/>
    <property type="match status" value="1"/>
</dbReference>
<reference evidence="3" key="2">
    <citation type="submission" date="2015-06" db="UniProtKB">
        <authorList>
            <consortium name="EnsemblMetazoa"/>
        </authorList>
    </citation>
    <scope>IDENTIFICATION</scope>
</reference>
<dbReference type="InterPro" id="IPR001611">
    <property type="entry name" value="Leu-rich_rpt"/>
</dbReference>
<dbReference type="InterPro" id="IPR032675">
    <property type="entry name" value="LRR_dom_sf"/>
</dbReference>
<dbReference type="eggNOG" id="KOG0619">
    <property type="taxonomic scope" value="Eukaryota"/>
</dbReference>
<evidence type="ECO:0000256" key="1">
    <source>
        <dbReference type="ARBA" id="ARBA00022614"/>
    </source>
</evidence>
<evidence type="ECO:0000313" key="3">
    <source>
        <dbReference type="EnsemblMetazoa" id="tetur05g05650.1"/>
    </source>
</evidence>
<name>T1K5B2_TETUR</name>
<sequence>MTASTFTGMTNLESLDLSNNLLTKLERNVFKETKKLKSLDVSYNKVTELGKSDLTDLINLFSFNCSHNKIAKLGRSLLSRNAQLREINLSHNQLKEIDSYLLKGVRFLKDINLQGNNITTIAKNAFKNAIGSYASCDCGLLDYLRWQVVKKAEQGNNITTIAKNAFSSTTRLKNLNLAYNQLVELTQEVFKDLQGLDRLDLSHNGIKTIERIDTINSGTFPTMNALLELYLDSNKIKSLEPGSLANALQQLTSLSYLDLSNNNITHLEAKQFGSLPVVFELYLQSNKINQIDNGAFEGLLQLIKLNLSNNDLKLLEPGVFKTLVSVRTLDLSFNKLNKLENKTHGILEDLLSLENLNASHNLISFVNDRTFPRSPYIPYNYIPTLTPIFDHGLWRVERLILRGNIINEIKSNLSSINMVEIESMRSLKVFNMSFNRFSVLPSKPLVRMLRHGTRILLDGNLVNCDCGNNITTIAKNAFSSTTRLKNLNLAYNQLVELTQEVFKDLQWLDRLDLSHNGIKTIERASMTKMYKVAIDLSYNGLEKIEPGSFLDLANVTTLNLSYNNLTLLLNLAFENSDVTNLLLDRITTTLSI</sequence>
<dbReference type="PRINTS" id="PR00019">
    <property type="entry name" value="LEURICHRPT"/>
</dbReference>
<dbReference type="EMBL" id="CAEY01001585">
    <property type="status" value="NOT_ANNOTATED_CDS"/>
    <property type="molecule type" value="Genomic_DNA"/>
</dbReference>
<dbReference type="HOGENOM" id="CLU_461044_0_0_1"/>
<protein>
    <recommendedName>
        <fullName evidence="5">LRRCT domain-containing protein</fullName>
    </recommendedName>
</protein>
<dbReference type="PANTHER" id="PTHR45617:SF181">
    <property type="entry name" value="LP04042P"/>
    <property type="match status" value="1"/>
</dbReference>
<dbReference type="STRING" id="32264.T1K5B2"/>
<keyword evidence="2" id="KW-0677">Repeat</keyword>
<dbReference type="InterPro" id="IPR003591">
    <property type="entry name" value="Leu-rich_rpt_typical-subtyp"/>
</dbReference>
<dbReference type="EnsemblMetazoa" id="tetur05g05650.1">
    <property type="protein sequence ID" value="tetur05g05650.1"/>
    <property type="gene ID" value="tetur05g05650"/>
</dbReference>
<organism evidence="3 4">
    <name type="scientific">Tetranychus urticae</name>
    <name type="common">Two-spotted spider mite</name>
    <dbReference type="NCBI Taxonomy" id="32264"/>
    <lineage>
        <taxon>Eukaryota</taxon>
        <taxon>Metazoa</taxon>
        <taxon>Ecdysozoa</taxon>
        <taxon>Arthropoda</taxon>
        <taxon>Chelicerata</taxon>
        <taxon>Arachnida</taxon>
        <taxon>Acari</taxon>
        <taxon>Acariformes</taxon>
        <taxon>Trombidiformes</taxon>
        <taxon>Prostigmata</taxon>
        <taxon>Eleutherengona</taxon>
        <taxon>Raphignathae</taxon>
        <taxon>Tetranychoidea</taxon>
        <taxon>Tetranychidae</taxon>
        <taxon>Tetranychus</taxon>
    </lineage>
</organism>
<dbReference type="Pfam" id="PF13306">
    <property type="entry name" value="LRR_5"/>
    <property type="match status" value="1"/>
</dbReference>
<dbReference type="PROSITE" id="PS51450">
    <property type="entry name" value="LRR"/>
    <property type="match status" value="5"/>
</dbReference>
<reference evidence="4" key="1">
    <citation type="submission" date="2011-08" db="EMBL/GenBank/DDBJ databases">
        <authorList>
            <person name="Rombauts S."/>
        </authorList>
    </citation>
    <scope>NUCLEOTIDE SEQUENCE</scope>
    <source>
        <strain evidence="4">London</strain>
    </source>
</reference>
<keyword evidence="1" id="KW-0433">Leucine-rich repeat</keyword>
<dbReference type="Proteomes" id="UP000015104">
    <property type="component" value="Unassembled WGS sequence"/>
</dbReference>
<evidence type="ECO:0000313" key="4">
    <source>
        <dbReference type="Proteomes" id="UP000015104"/>
    </source>
</evidence>
<evidence type="ECO:0008006" key="5">
    <source>
        <dbReference type="Google" id="ProtNLM"/>
    </source>
</evidence>
<dbReference type="SMART" id="SM00369">
    <property type="entry name" value="LRR_TYP"/>
    <property type="match status" value="16"/>
</dbReference>
<dbReference type="AlphaFoldDB" id="T1K5B2"/>
<dbReference type="InterPro" id="IPR026906">
    <property type="entry name" value="LRR_5"/>
</dbReference>
<dbReference type="SUPFAM" id="SSF52047">
    <property type="entry name" value="RNI-like"/>
    <property type="match status" value="1"/>
</dbReference>
<dbReference type="SUPFAM" id="SSF52058">
    <property type="entry name" value="L domain-like"/>
    <property type="match status" value="1"/>
</dbReference>